<evidence type="ECO:0000313" key="1">
    <source>
        <dbReference type="EMBL" id="EHC94668.1"/>
    </source>
</evidence>
<protein>
    <submittedName>
        <fullName evidence="1">Uncharacterized protein</fullName>
    </submittedName>
</protein>
<evidence type="ECO:0000313" key="2">
    <source>
        <dbReference type="Proteomes" id="UP000005065"/>
    </source>
</evidence>
<accession>G5QUR0</accession>
<organism evidence="1 2">
    <name type="scientific">Salmonella enterica subsp. enterica serovar Senftenberg str. A4-543</name>
    <dbReference type="NCBI Taxonomy" id="913082"/>
    <lineage>
        <taxon>Bacteria</taxon>
        <taxon>Pseudomonadati</taxon>
        <taxon>Pseudomonadota</taxon>
        <taxon>Gammaproteobacteria</taxon>
        <taxon>Enterobacterales</taxon>
        <taxon>Enterobacteriaceae</taxon>
        <taxon>Salmonella</taxon>
    </lineage>
</organism>
<name>G5QUR0_SALSE</name>
<feature type="non-terminal residue" evidence="1">
    <location>
        <position position="28"/>
    </location>
</feature>
<reference evidence="1 2" key="1">
    <citation type="journal article" date="2011" name="BMC Genomics">
        <title>Genome sequencing reveals diversification of virulence factor content and possible host adaptation in distinct subpopulations of Salmonella enterica.</title>
        <authorList>
            <person name="den Bakker H.C."/>
            <person name="Moreno Switt A.I."/>
            <person name="Govoni G."/>
            <person name="Cummings C.A."/>
            <person name="Ranieri M.L."/>
            <person name="Degoricija L."/>
            <person name="Hoelzer K."/>
            <person name="Rodriguez-Rivera L.D."/>
            <person name="Brown S."/>
            <person name="Bolchacova E."/>
            <person name="Furtado M.R."/>
            <person name="Wiedmann M."/>
        </authorList>
    </citation>
    <scope>NUCLEOTIDE SEQUENCE [LARGE SCALE GENOMIC DNA]</scope>
    <source>
        <strain evidence="1 2">A4-543</strain>
    </source>
</reference>
<dbReference type="EMBL" id="AFCU01000110">
    <property type="protein sequence ID" value="EHC94668.1"/>
    <property type="molecule type" value="Genomic_DNA"/>
</dbReference>
<gene>
    <name evidence="1" type="ORF">LTSESEN_0336</name>
</gene>
<proteinExistence type="predicted"/>
<dbReference type="Proteomes" id="UP000005065">
    <property type="component" value="Unassembled WGS sequence"/>
</dbReference>
<comment type="caution">
    <text evidence="1">The sequence shown here is derived from an EMBL/GenBank/DDBJ whole genome shotgun (WGS) entry which is preliminary data.</text>
</comment>
<sequence length="28" mass="3094">MVIGCLATLKRLQAKGITPNVELRAIKR</sequence>
<dbReference type="AlphaFoldDB" id="G5QUR0"/>